<dbReference type="PANTHER" id="PTHR21237:SF23">
    <property type="entry name" value="GRPE PROTEIN HOMOLOG, MITOCHONDRIAL"/>
    <property type="match status" value="1"/>
</dbReference>
<dbReference type="SUPFAM" id="SSF51064">
    <property type="entry name" value="Head domain of nucleotide exchange factor GrpE"/>
    <property type="match status" value="1"/>
</dbReference>
<evidence type="ECO:0000313" key="7">
    <source>
        <dbReference type="EMBL" id="GIH97834.1"/>
    </source>
</evidence>
<dbReference type="InterPro" id="IPR013805">
    <property type="entry name" value="GrpE_CC"/>
</dbReference>
<evidence type="ECO:0000256" key="5">
    <source>
        <dbReference type="RuleBase" id="RU004478"/>
    </source>
</evidence>
<dbReference type="Pfam" id="PF01025">
    <property type="entry name" value="GrpE"/>
    <property type="match status" value="1"/>
</dbReference>
<evidence type="ECO:0000256" key="3">
    <source>
        <dbReference type="HAMAP-Rule" id="MF_01151"/>
    </source>
</evidence>
<dbReference type="Proteomes" id="UP000619788">
    <property type="component" value="Unassembled WGS sequence"/>
</dbReference>
<accession>A0A8J3WNY8</accession>
<dbReference type="CDD" id="cd00446">
    <property type="entry name" value="GrpE"/>
    <property type="match status" value="1"/>
</dbReference>
<comment type="function">
    <text evidence="3 4">Participates actively in the response to hyperosmotic and heat shock by preventing the aggregation of stress-denatured proteins, in association with DnaK and GrpE. It is the nucleotide exchange factor for DnaK and may function as a thermosensor. Unfolded proteins bind initially to DnaJ; upon interaction with the DnaJ-bound protein, DnaK hydrolyzes its bound ATP, resulting in the formation of a stable complex. GrpE releases ADP from DnaK; ATP binding to DnaK triggers the release of the substrate protein, thus completing the reaction cycle. Several rounds of ATP-dependent interactions between DnaJ, DnaK and GrpE are required for fully efficient folding.</text>
</comment>
<proteinExistence type="inferred from homology"/>
<dbReference type="GO" id="GO:0000774">
    <property type="term" value="F:adenyl-nucleotide exchange factor activity"/>
    <property type="evidence" value="ECO:0007669"/>
    <property type="project" value="InterPro"/>
</dbReference>
<comment type="subcellular location">
    <subcellularLocation>
        <location evidence="3">Cytoplasm</location>
    </subcellularLocation>
</comment>
<dbReference type="SUPFAM" id="SSF58014">
    <property type="entry name" value="Coiled-coil domain of nucleotide exchange factor GrpE"/>
    <property type="match status" value="1"/>
</dbReference>
<dbReference type="GO" id="GO:0051087">
    <property type="term" value="F:protein-folding chaperone binding"/>
    <property type="evidence" value="ECO:0007669"/>
    <property type="project" value="InterPro"/>
</dbReference>
<feature type="compositionally biased region" description="Basic and acidic residues" evidence="6">
    <location>
        <begin position="1"/>
        <end position="10"/>
    </location>
</feature>
<evidence type="ECO:0000256" key="4">
    <source>
        <dbReference type="RuleBase" id="RU000639"/>
    </source>
</evidence>
<dbReference type="GO" id="GO:0042803">
    <property type="term" value="F:protein homodimerization activity"/>
    <property type="evidence" value="ECO:0007669"/>
    <property type="project" value="InterPro"/>
</dbReference>
<gene>
    <name evidence="7" type="primary">grpE_2</name>
    <name evidence="3" type="synonym">grpE</name>
    <name evidence="7" type="ORF">Psi01_84640</name>
</gene>
<evidence type="ECO:0000256" key="2">
    <source>
        <dbReference type="ARBA" id="ARBA00023186"/>
    </source>
</evidence>
<organism evidence="7 8">
    <name type="scientific">Planobispora siamensis</name>
    <dbReference type="NCBI Taxonomy" id="936338"/>
    <lineage>
        <taxon>Bacteria</taxon>
        <taxon>Bacillati</taxon>
        <taxon>Actinomycetota</taxon>
        <taxon>Actinomycetes</taxon>
        <taxon>Streptosporangiales</taxon>
        <taxon>Streptosporangiaceae</taxon>
        <taxon>Planobispora</taxon>
    </lineage>
</organism>
<keyword evidence="3 4" id="KW-0346">Stress response</keyword>
<feature type="region of interest" description="Disordered" evidence="6">
    <location>
        <begin position="1"/>
        <end position="32"/>
    </location>
</feature>
<dbReference type="HAMAP" id="MF_01151">
    <property type="entry name" value="GrpE"/>
    <property type="match status" value="1"/>
</dbReference>
<dbReference type="InterPro" id="IPR009012">
    <property type="entry name" value="GrpE_head"/>
</dbReference>
<dbReference type="Gene3D" id="2.30.22.10">
    <property type="entry name" value="Head domain of nucleotide exchange factor GrpE"/>
    <property type="match status" value="1"/>
</dbReference>
<dbReference type="PROSITE" id="PS01071">
    <property type="entry name" value="GRPE"/>
    <property type="match status" value="1"/>
</dbReference>
<dbReference type="PRINTS" id="PR00773">
    <property type="entry name" value="GRPEPROTEIN"/>
</dbReference>
<name>A0A8J3WNY8_9ACTN</name>
<dbReference type="RefSeq" id="WP_204069816.1">
    <property type="nucleotide sequence ID" value="NZ_BOOJ01000104.1"/>
</dbReference>
<evidence type="ECO:0000256" key="6">
    <source>
        <dbReference type="SAM" id="MobiDB-lite"/>
    </source>
</evidence>
<dbReference type="PANTHER" id="PTHR21237">
    <property type="entry name" value="GRPE PROTEIN"/>
    <property type="match status" value="1"/>
</dbReference>
<evidence type="ECO:0000256" key="1">
    <source>
        <dbReference type="ARBA" id="ARBA00009054"/>
    </source>
</evidence>
<dbReference type="EMBL" id="BOOJ01000104">
    <property type="protein sequence ID" value="GIH97834.1"/>
    <property type="molecule type" value="Genomic_DNA"/>
</dbReference>
<dbReference type="GO" id="GO:0005737">
    <property type="term" value="C:cytoplasm"/>
    <property type="evidence" value="ECO:0007669"/>
    <property type="project" value="UniProtKB-SubCell"/>
</dbReference>
<dbReference type="GO" id="GO:0006457">
    <property type="term" value="P:protein folding"/>
    <property type="evidence" value="ECO:0007669"/>
    <property type="project" value="InterPro"/>
</dbReference>
<dbReference type="InterPro" id="IPR000740">
    <property type="entry name" value="GrpE"/>
</dbReference>
<dbReference type="Gene3D" id="3.90.20.20">
    <property type="match status" value="1"/>
</dbReference>
<keyword evidence="2 3" id="KW-0143">Chaperone</keyword>
<evidence type="ECO:0000313" key="8">
    <source>
        <dbReference type="Proteomes" id="UP000619788"/>
    </source>
</evidence>
<dbReference type="AlphaFoldDB" id="A0A8J3WNY8"/>
<keyword evidence="8" id="KW-1185">Reference proteome</keyword>
<comment type="subunit">
    <text evidence="3">Homodimer.</text>
</comment>
<reference evidence="7 8" key="1">
    <citation type="submission" date="2021-01" db="EMBL/GenBank/DDBJ databases">
        <title>Whole genome shotgun sequence of Planobispora siamensis NBRC 107568.</title>
        <authorList>
            <person name="Komaki H."/>
            <person name="Tamura T."/>
        </authorList>
    </citation>
    <scope>NUCLEOTIDE SEQUENCE [LARGE SCALE GENOMIC DNA]</scope>
    <source>
        <strain evidence="7 8">NBRC 107568</strain>
    </source>
</reference>
<comment type="caution">
    <text evidence="7">The sequence shown here is derived from an EMBL/GenBank/DDBJ whole genome shotgun (WGS) entry which is preliminary data.</text>
</comment>
<keyword evidence="3" id="KW-0963">Cytoplasm</keyword>
<protein>
    <recommendedName>
        <fullName evidence="3 4">Protein GrpE</fullName>
    </recommendedName>
    <alternativeName>
        <fullName evidence="3">HSP-70 cofactor</fullName>
    </alternativeName>
</protein>
<dbReference type="GO" id="GO:0051082">
    <property type="term" value="F:unfolded protein binding"/>
    <property type="evidence" value="ECO:0007669"/>
    <property type="project" value="TreeGrafter"/>
</dbReference>
<comment type="similarity">
    <text evidence="1 3 5">Belongs to the GrpE family.</text>
</comment>
<sequence length="178" mass="19264">MNEHRSETRDQAGPATPRGEQVPAEAAAPAETDAKLAELEDRWLRAVAELDNLRKRSARDAERIRTEERSKVAAGWLPIVDNLELALSHAVRGDGGGGAVLEGVRAVRDQAVTLLDKLGYPRHDESGVPFDPARHEAVTTVERADADPGTVVEVLRPGYGDGERQLRPAIVAVAKKVE</sequence>